<accession>A0A0F7L0E0</accession>
<proteinExistence type="predicted"/>
<dbReference type="EMBL" id="KR029577">
    <property type="protein sequence ID" value="AKH45974.1"/>
    <property type="molecule type" value="Genomic_DNA"/>
</dbReference>
<reference evidence="1" key="2">
    <citation type="submission" date="2015-03" db="EMBL/GenBank/DDBJ databases">
        <authorList>
            <person name="Chow C.-E.T."/>
            <person name="Winget D.M."/>
            <person name="White R.A.III."/>
            <person name="Hallam S.J."/>
            <person name="Suttle C.A."/>
        </authorList>
    </citation>
    <scope>NUCLEOTIDE SEQUENCE</scope>
    <source>
        <strain evidence="1">Anoxic3_1</strain>
    </source>
</reference>
<protein>
    <submittedName>
        <fullName evidence="1">Uncharacterized protein</fullName>
    </submittedName>
</protein>
<reference evidence="1" key="1">
    <citation type="journal article" date="2015" name="Front. Microbiol.">
        <title>Combining genomic sequencing methods to explore viral diversity and reveal potential virus-host interactions.</title>
        <authorList>
            <person name="Chow C.E."/>
            <person name="Winget D.M."/>
            <person name="White R.A.III."/>
            <person name="Hallam S.J."/>
            <person name="Suttle C.A."/>
        </authorList>
    </citation>
    <scope>NUCLEOTIDE SEQUENCE</scope>
    <source>
        <strain evidence="1">Anoxic3_1</strain>
    </source>
</reference>
<evidence type="ECO:0000313" key="1">
    <source>
        <dbReference type="EMBL" id="AKH45974.1"/>
    </source>
</evidence>
<organism evidence="1">
    <name type="scientific">uncultured marine virus</name>
    <dbReference type="NCBI Taxonomy" id="186617"/>
    <lineage>
        <taxon>Viruses</taxon>
        <taxon>environmental samples</taxon>
    </lineage>
</organism>
<name>A0A0F7L0E0_9VIRU</name>
<sequence>MGPQTTQEQALIATLEHVADVALLPVFQIELASLNAFRDAVNEGTPHVRLVVQPVFGGTLWFPGADSCSCIAYMLPHGGSLRLWEEVEQIHKYVGDLALYPLCTSDVPLRAARGFLAGLGILG</sequence>